<evidence type="ECO:0000256" key="1">
    <source>
        <dbReference type="SAM" id="MobiDB-lite"/>
    </source>
</evidence>
<dbReference type="EMBL" id="PQXM01000131">
    <property type="protein sequence ID" value="TGO76887.1"/>
    <property type="molecule type" value="Genomic_DNA"/>
</dbReference>
<reference evidence="2 3" key="1">
    <citation type="submission" date="2017-12" db="EMBL/GenBank/DDBJ databases">
        <title>Comparative genomics of Botrytis spp.</title>
        <authorList>
            <person name="Valero-Jimenez C.A."/>
            <person name="Tapia P."/>
            <person name="Veloso J."/>
            <person name="Silva-Moreno E."/>
            <person name="Staats M."/>
            <person name="Valdes J.H."/>
            <person name="Van Kan J.A.L."/>
        </authorList>
    </citation>
    <scope>NUCLEOTIDE SEQUENCE [LARGE SCALE GENOMIC DNA]</scope>
    <source>
        <strain evidence="2 3">Be9601</strain>
    </source>
</reference>
<dbReference type="Proteomes" id="UP000297229">
    <property type="component" value="Unassembled WGS sequence"/>
</dbReference>
<evidence type="ECO:0000313" key="2">
    <source>
        <dbReference type="EMBL" id="TGO76887.1"/>
    </source>
</evidence>
<keyword evidence="3" id="KW-1185">Reference proteome</keyword>
<protein>
    <submittedName>
        <fullName evidence="2">Uncharacterized protein</fullName>
    </submittedName>
</protein>
<sequence length="85" mass="9392">MVGLRVAESLLSNKRSGSVGSQVKPGDSDGDPARSERHRLLKFRTSSTQDCLTLLHPAIFMTAFAGMLILKIDETANSFRFESRH</sequence>
<gene>
    <name evidence="2" type="ORF">BELL_0132g00040</name>
</gene>
<dbReference type="OrthoDB" id="10568351at2759"/>
<organism evidence="2 3">
    <name type="scientific">Botrytis elliptica</name>
    <dbReference type="NCBI Taxonomy" id="278938"/>
    <lineage>
        <taxon>Eukaryota</taxon>
        <taxon>Fungi</taxon>
        <taxon>Dikarya</taxon>
        <taxon>Ascomycota</taxon>
        <taxon>Pezizomycotina</taxon>
        <taxon>Leotiomycetes</taxon>
        <taxon>Helotiales</taxon>
        <taxon>Sclerotiniaceae</taxon>
        <taxon>Botrytis</taxon>
    </lineage>
</organism>
<evidence type="ECO:0000313" key="3">
    <source>
        <dbReference type="Proteomes" id="UP000297229"/>
    </source>
</evidence>
<comment type="caution">
    <text evidence="2">The sequence shown here is derived from an EMBL/GenBank/DDBJ whole genome shotgun (WGS) entry which is preliminary data.</text>
</comment>
<feature type="region of interest" description="Disordered" evidence="1">
    <location>
        <begin position="13"/>
        <end position="37"/>
    </location>
</feature>
<dbReference type="AlphaFoldDB" id="A0A4Z1K6C9"/>
<accession>A0A4Z1K6C9</accession>
<name>A0A4Z1K6C9_9HELO</name>
<proteinExistence type="predicted"/>